<keyword evidence="10" id="KW-1185">Reference proteome</keyword>
<evidence type="ECO:0000256" key="6">
    <source>
        <dbReference type="HAMAP-Rule" id="MF_00376"/>
    </source>
</evidence>
<accession>A0ABQ3ZGA5</accession>
<name>A0ABQ3ZGA5_9ACTN</name>
<comment type="similarity">
    <text evidence="2">In the C-terminal section; belongs to the UPF0157 (GrpB) family.</text>
</comment>
<dbReference type="GO" id="GO:0016301">
    <property type="term" value="F:kinase activity"/>
    <property type="evidence" value="ECO:0007669"/>
    <property type="project" value="UniProtKB-KW"/>
</dbReference>
<sequence length="417" mass="44719">MGRARLVLFRGAMGDNWRVLMVGLTGGIGAGKSAVARRLAQLGAVIVDADKLAREVVAGGTDGLAAVVEAFGPGIVGADGELDRPALGARVFGDEQARRRLEKIIHPRVRARTAELVARAAEADPGAIVVNDVPLLVETGLAPTYHLVIVVESAPRTRIARLVGTRGMSEEQAAARIAAQAGDDERRAAADAIIDNNGTLGRLQERVDELWRERLLAYESNVRFGKRAATDGSLHVVAPDLSWPAQAARIIARIDHALRPVLGGPAEVSHIGSTSVPGLPAKDVIDLMLTVPTLDEADRLSDALGAAGLPRREGEWRDNARGIPGKTWPKRLHGNADPGRPVNLHVRVEGSPGWRFALLMRDHLRAVPAARDGYAEAKERWVAEHATTDSYAEAKEPWFDAEAAAAYEWAEATGWRP</sequence>
<comment type="pathway">
    <text evidence="6">Cofactor biosynthesis; coenzyme A biosynthesis; CoA from (R)-pantothenate: step 5/5.</text>
</comment>
<keyword evidence="6" id="KW-0808">Transferase</keyword>
<feature type="binding site" evidence="6">
    <location>
        <begin position="29"/>
        <end position="34"/>
    </location>
    <ligand>
        <name>ATP</name>
        <dbReference type="ChEBI" id="CHEBI:30616"/>
    </ligand>
</feature>
<keyword evidence="6 9" id="KW-0418">Kinase</keyword>
<comment type="subcellular location">
    <subcellularLocation>
        <location evidence="6">Cytoplasm</location>
    </subcellularLocation>
</comment>
<dbReference type="PROSITE" id="PS51219">
    <property type="entry name" value="DPCK"/>
    <property type="match status" value="1"/>
</dbReference>
<dbReference type="SUPFAM" id="SSF52540">
    <property type="entry name" value="P-loop containing nucleoside triphosphate hydrolases"/>
    <property type="match status" value="1"/>
</dbReference>
<dbReference type="SUPFAM" id="SSF81301">
    <property type="entry name" value="Nucleotidyltransferase"/>
    <property type="match status" value="1"/>
</dbReference>
<evidence type="ECO:0000313" key="9">
    <source>
        <dbReference type="EMBL" id="GIE17302.1"/>
    </source>
</evidence>
<evidence type="ECO:0000256" key="1">
    <source>
        <dbReference type="ARBA" id="ARBA00008826"/>
    </source>
</evidence>
<keyword evidence="6" id="KW-0173">Coenzyme A biosynthesis</keyword>
<dbReference type="Pfam" id="PF01121">
    <property type="entry name" value="CoaE"/>
    <property type="match status" value="1"/>
</dbReference>
<comment type="similarity">
    <text evidence="6">Belongs to the CoaE family.</text>
</comment>
<dbReference type="NCBIfam" id="NF002879">
    <property type="entry name" value="PRK03333.1"/>
    <property type="match status" value="1"/>
</dbReference>
<dbReference type="InterPro" id="IPR027417">
    <property type="entry name" value="P-loop_NTPase"/>
</dbReference>
<dbReference type="InterPro" id="IPR043519">
    <property type="entry name" value="NT_sf"/>
</dbReference>
<comment type="function">
    <text evidence="6">Catalyzes the phosphorylation of the 3'-hydroxyl group of dephosphocoenzyme A to form coenzyme A.</text>
</comment>
<comment type="similarity">
    <text evidence="1">In the N-terminal section; belongs to the CoaE family.</text>
</comment>
<dbReference type="PANTHER" id="PTHR10695">
    <property type="entry name" value="DEPHOSPHO-COA KINASE-RELATED"/>
    <property type="match status" value="1"/>
</dbReference>
<comment type="catalytic activity">
    <reaction evidence="6">
        <text>3'-dephospho-CoA + ATP = ADP + CoA + H(+)</text>
        <dbReference type="Rhea" id="RHEA:18245"/>
        <dbReference type="ChEBI" id="CHEBI:15378"/>
        <dbReference type="ChEBI" id="CHEBI:30616"/>
        <dbReference type="ChEBI" id="CHEBI:57287"/>
        <dbReference type="ChEBI" id="CHEBI:57328"/>
        <dbReference type="ChEBI" id="CHEBI:456216"/>
        <dbReference type="EC" id="2.7.1.24"/>
    </reaction>
</comment>
<keyword evidence="3 6" id="KW-0963">Cytoplasm</keyword>
<gene>
    <name evidence="6 9" type="primary">coaE</name>
    <name evidence="9" type="ORF">Ahu01nite_004040</name>
</gene>
<feature type="region of interest" description="Disordered" evidence="8">
    <location>
        <begin position="316"/>
        <end position="336"/>
    </location>
</feature>
<evidence type="ECO:0000256" key="4">
    <source>
        <dbReference type="ARBA" id="ARBA00022741"/>
    </source>
</evidence>
<proteinExistence type="inferred from homology"/>
<evidence type="ECO:0000256" key="7">
    <source>
        <dbReference type="NCBIfam" id="TIGR00152"/>
    </source>
</evidence>
<dbReference type="InterPro" id="IPR001977">
    <property type="entry name" value="Depp_CoAkinase"/>
</dbReference>
<dbReference type="Proteomes" id="UP000603200">
    <property type="component" value="Unassembled WGS sequence"/>
</dbReference>
<dbReference type="InterPro" id="IPR007344">
    <property type="entry name" value="GrpB/CoaE"/>
</dbReference>
<comment type="caution">
    <text evidence="9">The sequence shown here is derived from an EMBL/GenBank/DDBJ whole genome shotgun (WGS) entry which is preliminary data.</text>
</comment>
<evidence type="ECO:0000256" key="8">
    <source>
        <dbReference type="SAM" id="MobiDB-lite"/>
    </source>
</evidence>
<dbReference type="HAMAP" id="MF_00376">
    <property type="entry name" value="Dephospho_CoA_kinase"/>
    <property type="match status" value="1"/>
</dbReference>
<evidence type="ECO:0000256" key="3">
    <source>
        <dbReference type="ARBA" id="ARBA00022490"/>
    </source>
</evidence>
<reference evidence="9 10" key="1">
    <citation type="submission" date="2021-01" db="EMBL/GenBank/DDBJ databases">
        <title>Whole genome shotgun sequence of Actinoplanes humidus NBRC 14915.</title>
        <authorList>
            <person name="Komaki H."/>
            <person name="Tamura T."/>
        </authorList>
    </citation>
    <scope>NUCLEOTIDE SEQUENCE [LARGE SCALE GENOMIC DNA]</scope>
    <source>
        <strain evidence="9 10">NBRC 14915</strain>
    </source>
</reference>
<dbReference type="Pfam" id="PF04229">
    <property type="entry name" value="GrpB"/>
    <property type="match status" value="1"/>
</dbReference>
<keyword evidence="5 6" id="KW-0067">ATP-binding</keyword>
<evidence type="ECO:0000256" key="2">
    <source>
        <dbReference type="ARBA" id="ARBA00011058"/>
    </source>
</evidence>
<organism evidence="9 10">
    <name type="scientific">Winogradskya humida</name>
    <dbReference type="NCBI Taxonomy" id="113566"/>
    <lineage>
        <taxon>Bacteria</taxon>
        <taxon>Bacillati</taxon>
        <taxon>Actinomycetota</taxon>
        <taxon>Actinomycetes</taxon>
        <taxon>Micromonosporales</taxon>
        <taxon>Micromonosporaceae</taxon>
        <taxon>Winogradskya</taxon>
    </lineage>
</organism>
<evidence type="ECO:0000313" key="10">
    <source>
        <dbReference type="Proteomes" id="UP000603200"/>
    </source>
</evidence>
<dbReference type="EMBL" id="BOMN01000007">
    <property type="protein sequence ID" value="GIE17302.1"/>
    <property type="molecule type" value="Genomic_DNA"/>
</dbReference>
<evidence type="ECO:0000256" key="5">
    <source>
        <dbReference type="ARBA" id="ARBA00022840"/>
    </source>
</evidence>
<dbReference type="Gene3D" id="3.30.460.10">
    <property type="entry name" value="Beta Polymerase, domain 2"/>
    <property type="match status" value="1"/>
</dbReference>
<dbReference type="Gene3D" id="3.40.50.300">
    <property type="entry name" value="P-loop containing nucleotide triphosphate hydrolases"/>
    <property type="match status" value="1"/>
</dbReference>
<protein>
    <recommendedName>
        <fullName evidence="6 7">Dephospho-CoA kinase</fullName>
        <ecNumber evidence="6 7">2.7.1.24</ecNumber>
    </recommendedName>
    <alternativeName>
        <fullName evidence="6">Dephosphocoenzyme A kinase</fullName>
    </alternativeName>
</protein>
<dbReference type="EC" id="2.7.1.24" evidence="6 7"/>
<dbReference type="NCBIfam" id="TIGR00152">
    <property type="entry name" value="dephospho-CoA kinase"/>
    <property type="match status" value="1"/>
</dbReference>
<dbReference type="PANTHER" id="PTHR10695:SF46">
    <property type="entry name" value="BIFUNCTIONAL COENZYME A SYNTHASE-RELATED"/>
    <property type="match status" value="1"/>
</dbReference>
<keyword evidence="4 6" id="KW-0547">Nucleotide-binding</keyword>
<dbReference type="CDD" id="cd02022">
    <property type="entry name" value="DPCK"/>
    <property type="match status" value="1"/>
</dbReference>